<dbReference type="InterPro" id="IPR050314">
    <property type="entry name" value="Glycosyl_Hydrlase_18"/>
</dbReference>
<comment type="caution">
    <text evidence="4">The sequence shown here is derived from an EMBL/GenBank/DDBJ whole genome shotgun (WGS) entry which is preliminary data.</text>
</comment>
<dbReference type="FunFam" id="3.20.20.80:FF:000159">
    <property type="entry name" value="Class V chitinase, putative"/>
    <property type="match status" value="1"/>
</dbReference>
<dbReference type="GO" id="GO:0008061">
    <property type="term" value="F:chitin binding"/>
    <property type="evidence" value="ECO:0007669"/>
    <property type="project" value="InterPro"/>
</dbReference>
<feature type="chain" id="PRO_5042076020" description="chitinase" evidence="2">
    <location>
        <begin position="18"/>
        <end position="394"/>
    </location>
</feature>
<organism evidence="4 5">
    <name type="scientific">Cephalotrichum gorgonifer</name>
    <dbReference type="NCBI Taxonomy" id="2041049"/>
    <lineage>
        <taxon>Eukaryota</taxon>
        <taxon>Fungi</taxon>
        <taxon>Dikarya</taxon>
        <taxon>Ascomycota</taxon>
        <taxon>Pezizomycotina</taxon>
        <taxon>Sordariomycetes</taxon>
        <taxon>Hypocreomycetidae</taxon>
        <taxon>Microascales</taxon>
        <taxon>Microascaceae</taxon>
        <taxon>Cephalotrichum</taxon>
    </lineage>
</organism>
<dbReference type="GO" id="GO:0005975">
    <property type="term" value="P:carbohydrate metabolic process"/>
    <property type="evidence" value="ECO:0007669"/>
    <property type="project" value="InterPro"/>
</dbReference>
<dbReference type="InterPro" id="IPR001223">
    <property type="entry name" value="Glyco_hydro18_cat"/>
</dbReference>
<evidence type="ECO:0000256" key="1">
    <source>
        <dbReference type="ARBA" id="ARBA00012729"/>
    </source>
</evidence>
<name>A0AAE8N4C8_9PEZI</name>
<keyword evidence="5" id="KW-1185">Reference proteome</keyword>
<dbReference type="GO" id="GO:0006032">
    <property type="term" value="P:chitin catabolic process"/>
    <property type="evidence" value="ECO:0007669"/>
    <property type="project" value="TreeGrafter"/>
</dbReference>
<dbReference type="PROSITE" id="PS51910">
    <property type="entry name" value="GH18_2"/>
    <property type="match status" value="1"/>
</dbReference>
<dbReference type="PANTHER" id="PTHR11177">
    <property type="entry name" value="CHITINASE"/>
    <property type="match status" value="1"/>
</dbReference>
<evidence type="ECO:0000259" key="3">
    <source>
        <dbReference type="PROSITE" id="PS51910"/>
    </source>
</evidence>
<feature type="signal peptide" evidence="2">
    <location>
        <begin position="1"/>
        <end position="17"/>
    </location>
</feature>
<dbReference type="PANTHER" id="PTHR11177:SF378">
    <property type="entry name" value="CHITINASE"/>
    <property type="match status" value="1"/>
</dbReference>
<dbReference type="SMART" id="SM00636">
    <property type="entry name" value="Glyco_18"/>
    <property type="match status" value="1"/>
</dbReference>
<feature type="domain" description="GH18" evidence="3">
    <location>
        <begin position="21"/>
        <end position="376"/>
    </location>
</feature>
<dbReference type="EC" id="3.2.1.14" evidence="1"/>
<dbReference type="InterPro" id="IPR011583">
    <property type="entry name" value="Chitinase_II/V-like_cat"/>
</dbReference>
<dbReference type="GO" id="GO:0008843">
    <property type="term" value="F:endochitinase activity"/>
    <property type="evidence" value="ECO:0007669"/>
    <property type="project" value="UniProtKB-EC"/>
</dbReference>
<dbReference type="AlphaFoldDB" id="A0AAE8N4C8"/>
<dbReference type="Proteomes" id="UP001187682">
    <property type="component" value="Unassembled WGS sequence"/>
</dbReference>
<dbReference type="EMBL" id="ONZQ02000015">
    <property type="protein sequence ID" value="SPO06161.1"/>
    <property type="molecule type" value="Genomic_DNA"/>
</dbReference>
<accession>A0AAE8N4C8</accession>
<protein>
    <recommendedName>
        <fullName evidence="1">chitinase</fullName>
        <ecNumber evidence="1">3.2.1.14</ecNumber>
    </recommendedName>
</protein>
<dbReference type="Gene3D" id="3.20.20.80">
    <property type="entry name" value="Glycosidases"/>
    <property type="match status" value="1"/>
</dbReference>
<keyword evidence="2" id="KW-0732">Signal</keyword>
<dbReference type="SUPFAM" id="SSF51445">
    <property type="entry name" value="(Trans)glycosidases"/>
    <property type="match status" value="1"/>
</dbReference>
<evidence type="ECO:0000256" key="2">
    <source>
        <dbReference type="SAM" id="SignalP"/>
    </source>
</evidence>
<proteinExistence type="predicted"/>
<dbReference type="Pfam" id="PF00704">
    <property type="entry name" value="Glyco_hydro_18"/>
    <property type="match status" value="1"/>
</dbReference>
<reference evidence="4" key="1">
    <citation type="submission" date="2018-03" db="EMBL/GenBank/DDBJ databases">
        <authorList>
            <person name="Guldener U."/>
        </authorList>
    </citation>
    <scope>NUCLEOTIDE SEQUENCE</scope>
</reference>
<evidence type="ECO:0000313" key="5">
    <source>
        <dbReference type="Proteomes" id="UP001187682"/>
    </source>
</evidence>
<evidence type="ECO:0000313" key="4">
    <source>
        <dbReference type="EMBL" id="SPO06161.1"/>
    </source>
</evidence>
<sequence length="394" mass="43646">MRFLIVALLALVQLAAGTQPLRCLMYLTGQHVVIPDYALTRHITHVALAFMNSGVFNEEPPQEWSLFTTIPSIRPKFHPGTKFLVAIGGWGDTAGFDVAAESEDSRVRWARNVAQMVEDMEADGVDVDWEYPGGNGEDYKKVPNSEKAWQITAYPLLLQALRRELGPHKLITAALPGLERDMLAFTPATIPQIVSQLDFVNVMTYDLFNRRDNVTKHHTGIALSRASINAYISRGAPADKLNLGFPFYVKWALTEPCPDPENPVGCPTLLMEDPETGADLGRAGGFSFHDEVPSDLAPSYNRALAQGKYDRVGGGHYYWDEGENRWWTFDTPEAIRVKFPVLVEGMGLGGVFAWGLGEDAPEFAHLEAVDGAMEKLRGKENAKRDAARQSTKEL</sequence>
<gene>
    <name evidence="4" type="ORF">DNG_08850</name>
</gene>
<dbReference type="GO" id="GO:0005576">
    <property type="term" value="C:extracellular region"/>
    <property type="evidence" value="ECO:0007669"/>
    <property type="project" value="TreeGrafter"/>
</dbReference>
<dbReference type="InterPro" id="IPR017853">
    <property type="entry name" value="GH"/>
</dbReference>